<organism evidence="2 3">
    <name type="scientific">Sorghum bicolor</name>
    <name type="common">Sorghum</name>
    <name type="synonym">Sorghum vulgare</name>
    <dbReference type="NCBI Taxonomy" id="4558"/>
    <lineage>
        <taxon>Eukaryota</taxon>
        <taxon>Viridiplantae</taxon>
        <taxon>Streptophyta</taxon>
        <taxon>Embryophyta</taxon>
        <taxon>Tracheophyta</taxon>
        <taxon>Spermatophyta</taxon>
        <taxon>Magnoliopsida</taxon>
        <taxon>Liliopsida</taxon>
        <taxon>Poales</taxon>
        <taxon>Poaceae</taxon>
        <taxon>PACMAD clade</taxon>
        <taxon>Panicoideae</taxon>
        <taxon>Andropogonodae</taxon>
        <taxon>Andropogoneae</taxon>
        <taxon>Sorghinae</taxon>
        <taxon>Sorghum</taxon>
    </lineage>
</organism>
<evidence type="ECO:0000313" key="2">
    <source>
        <dbReference type="EMBL" id="KAG0522627.1"/>
    </source>
</evidence>
<comment type="caution">
    <text evidence="2">The sequence shown here is derived from an EMBL/GenBank/DDBJ whole genome shotgun (WGS) entry which is preliminary data.</text>
</comment>
<gene>
    <name evidence="2" type="ORF">BDA96_07G053500</name>
</gene>
<keyword evidence="1" id="KW-0732">Signal</keyword>
<dbReference type="Proteomes" id="UP000807115">
    <property type="component" value="Chromosome 7"/>
</dbReference>
<proteinExistence type="predicted"/>
<evidence type="ECO:0000313" key="3">
    <source>
        <dbReference type="Proteomes" id="UP000807115"/>
    </source>
</evidence>
<sequence>MHAAFSLLLHILRPGRSCSDAPGPNASSRLIRPRLVQVIARLIIGGVCGRLH</sequence>
<reference evidence="2" key="1">
    <citation type="journal article" date="2019" name="BMC Genomics">
        <title>A new reference genome for Sorghum bicolor reveals high levels of sequence similarity between sweet and grain genotypes: implications for the genetics of sugar metabolism.</title>
        <authorList>
            <person name="Cooper E.A."/>
            <person name="Brenton Z.W."/>
            <person name="Flinn B.S."/>
            <person name="Jenkins J."/>
            <person name="Shu S."/>
            <person name="Flowers D."/>
            <person name="Luo F."/>
            <person name="Wang Y."/>
            <person name="Xia P."/>
            <person name="Barry K."/>
            <person name="Daum C."/>
            <person name="Lipzen A."/>
            <person name="Yoshinaga Y."/>
            <person name="Schmutz J."/>
            <person name="Saski C."/>
            <person name="Vermerris W."/>
            <person name="Kresovich S."/>
        </authorList>
    </citation>
    <scope>NUCLEOTIDE SEQUENCE</scope>
</reference>
<protein>
    <submittedName>
        <fullName evidence="2">Uncharacterized protein</fullName>
    </submittedName>
</protein>
<reference evidence="2" key="2">
    <citation type="submission" date="2020-10" db="EMBL/GenBank/DDBJ databases">
        <authorList>
            <person name="Cooper E.A."/>
            <person name="Brenton Z.W."/>
            <person name="Flinn B.S."/>
            <person name="Jenkins J."/>
            <person name="Shu S."/>
            <person name="Flowers D."/>
            <person name="Luo F."/>
            <person name="Wang Y."/>
            <person name="Xia P."/>
            <person name="Barry K."/>
            <person name="Daum C."/>
            <person name="Lipzen A."/>
            <person name="Yoshinaga Y."/>
            <person name="Schmutz J."/>
            <person name="Saski C."/>
            <person name="Vermerris W."/>
            <person name="Kresovich S."/>
        </authorList>
    </citation>
    <scope>NUCLEOTIDE SEQUENCE</scope>
</reference>
<name>A0A921U8F1_SORBI</name>
<evidence type="ECO:0000256" key="1">
    <source>
        <dbReference type="SAM" id="SignalP"/>
    </source>
</evidence>
<dbReference type="AlphaFoldDB" id="A0A921U8F1"/>
<feature type="signal peptide" evidence="1">
    <location>
        <begin position="1"/>
        <end position="17"/>
    </location>
</feature>
<accession>A0A921U8F1</accession>
<feature type="chain" id="PRO_5036768037" evidence="1">
    <location>
        <begin position="18"/>
        <end position="52"/>
    </location>
</feature>
<dbReference type="EMBL" id="CM027686">
    <property type="protein sequence ID" value="KAG0522627.1"/>
    <property type="molecule type" value="Genomic_DNA"/>
</dbReference>